<reference evidence="1 2" key="1">
    <citation type="journal article" date="2014" name="Int. J. Syst. Evol. Microbiol.">
        <title>Complete genome sequence of Corynebacterium casei LMG S-19264T (=DSM 44701T), isolated from a smear-ripened cheese.</title>
        <authorList>
            <consortium name="US DOE Joint Genome Institute (JGI-PGF)"/>
            <person name="Walter F."/>
            <person name="Albersmeier A."/>
            <person name="Kalinowski J."/>
            <person name="Ruckert C."/>
        </authorList>
    </citation>
    <scope>NUCLEOTIDE SEQUENCE [LARGE SCALE GENOMIC DNA]</scope>
    <source>
        <strain evidence="1 2">IBRC-M 10912</strain>
    </source>
</reference>
<dbReference type="AlphaFoldDB" id="A0ABD5NVZ9"/>
<comment type="caution">
    <text evidence="1">The sequence shown here is derived from an EMBL/GenBank/DDBJ whole genome shotgun (WGS) entry which is preliminary data.</text>
</comment>
<dbReference type="EMBL" id="JBHSDJ010000006">
    <property type="protein sequence ID" value="MFC4245956.1"/>
    <property type="molecule type" value="Genomic_DNA"/>
</dbReference>
<protein>
    <submittedName>
        <fullName evidence="1">Uncharacterized protein</fullName>
    </submittedName>
</protein>
<accession>A0ABD5NVZ9</accession>
<evidence type="ECO:0000313" key="1">
    <source>
        <dbReference type="EMBL" id="MFC4245956.1"/>
    </source>
</evidence>
<gene>
    <name evidence="1" type="ORF">ACFOZ7_02900</name>
</gene>
<evidence type="ECO:0000313" key="2">
    <source>
        <dbReference type="Proteomes" id="UP001595821"/>
    </source>
</evidence>
<dbReference type="Proteomes" id="UP001595821">
    <property type="component" value="Unassembled WGS sequence"/>
</dbReference>
<proteinExistence type="predicted"/>
<dbReference type="GeneID" id="71856492"/>
<sequence length="80" mass="9201">MFLFGYAVLLYNIWTVANAIGADRDDDHDLGEDGKYWKAIVFLSNMIDDREPLEIGEVPEGELSEFSEMIQSDFYLKFSV</sequence>
<name>A0ABD5NVZ9_9EURY</name>
<organism evidence="1 2">
    <name type="scientific">Natribaculum luteum</name>
    <dbReference type="NCBI Taxonomy" id="1586232"/>
    <lineage>
        <taxon>Archaea</taxon>
        <taxon>Methanobacteriati</taxon>
        <taxon>Methanobacteriota</taxon>
        <taxon>Stenosarchaea group</taxon>
        <taxon>Halobacteria</taxon>
        <taxon>Halobacteriales</taxon>
        <taxon>Natrialbaceae</taxon>
        <taxon>Natribaculum</taxon>
    </lineage>
</organism>
<dbReference type="RefSeq" id="WP_246975660.1">
    <property type="nucleotide sequence ID" value="NZ_CP095398.1"/>
</dbReference>